<dbReference type="Pfam" id="PF02272">
    <property type="entry name" value="DHHA1"/>
    <property type="match status" value="1"/>
</dbReference>
<reference evidence="9" key="2">
    <citation type="journal article" date="2021" name="Microbiome">
        <title>Successional dynamics and alternative stable states in a saline activated sludge microbial community over 9 years.</title>
        <authorList>
            <person name="Wang Y."/>
            <person name="Ye J."/>
            <person name="Ju F."/>
            <person name="Liu L."/>
            <person name="Boyd J.A."/>
            <person name="Deng Y."/>
            <person name="Parks D.H."/>
            <person name="Jiang X."/>
            <person name="Yin X."/>
            <person name="Woodcroft B.J."/>
            <person name="Tyson G.W."/>
            <person name="Hugenholtz P."/>
            <person name="Polz M.F."/>
            <person name="Zhang T."/>
        </authorList>
    </citation>
    <scope>NUCLEOTIDE SEQUENCE</scope>
    <source>
        <strain evidence="9">HKST-UBA02</strain>
    </source>
</reference>
<feature type="non-terminal residue" evidence="9">
    <location>
        <position position="506"/>
    </location>
</feature>
<evidence type="ECO:0000256" key="4">
    <source>
        <dbReference type="ARBA" id="ARBA00022801"/>
    </source>
</evidence>
<evidence type="ECO:0000313" key="10">
    <source>
        <dbReference type="Proteomes" id="UP000699691"/>
    </source>
</evidence>
<dbReference type="InterPro" id="IPR004610">
    <property type="entry name" value="RecJ"/>
</dbReference>
<dbReference type="Pfam" id="PF01368">
    <property type="entry name" value="DHH"/>
    <property type="match status" value="1"/>
</dbReference>
<comment type="caution">
    <text evidence="9">The sequence shown here is derived from an EMBL/GenBank/DDBJ whole genome shotgun (WGS) entry which is preliminary data.</text>
</comment>
<dbReference type="GO" id="GO:0006281">
    <property type="term" value="P:DNA repair"/>
    <property type="evidence" value="ECO:0007669"/>
    <property type="project" value="InterPro"/>
</dbReference>
<dbReference type="InterPro" id="IPR041122">
    <property type="entry name" value="RecJ_OB"/>
</dbReference>
<proteinExistence type="inferred from homology"/>
<evidence type="ECO:0000259" key="8">
    <source>
        <dbReference type="Pfam" id="PF17768"/>
    </source>
</evidence>
<dbReference type="Proteomes" id="UP000699691">
    <property type="component" value="Unassembled WGS sequence"/>
</dbReference>
<dbReference type="EMBL" id="JAGQKY010000179">
    <property type="protein sequence ID" value="MCA9397883.1"/>
    <property type="molecule type" value="Genomic_DNA"/>
</dbReference>
<keyword evidence="4" id="KW-0378">Hydrolase</keyword>
<evidence type="ECO:0000259" key="7">
    <source>
        <dbReference type="Pfam" id="PF02272"/>
    </source>
</evidence>
<dbReference type="InterPro" id="IPR003156">
    <property type="entry name" value="DHHA1_dom"/>
</dbReference>
<dbReference type="SUPFAM" id="SSF64182">
    <property type="entry name" value="DHH phosphoesterases"/>
    <property type="match status" value="1"/>
</dbReference>
<dbReference type="PANTHER" id="PTHR30255">
    <property type="entry name" value="SINGLE-STRANDED-DNA-SPECIFIC EXONUCLEASE RECJ"/>
    <property type="match status" value="1"/>
</dbReference>
<dbReference type="Gene3D" id="3.90.1640.30">
    <property type="match status" value="1"/>
</dbReference>
<name>A0A955LW92_UNCKA</name>
<reference evidence="9" key="1">
    <citation type="submission" date="2020-04" db="EMBL/GenBank/DDBJ databases">
        <authorList>
            <person name="Zhang T."/>
        </authorList>
    </citation>
    <scope>NUCLEOTIDE SEQUENCE</scope>
    <source>
        <strain evidence="9">HKST-UBA02</strain>
    </source>
</reference>
<dbReference type="GO" id="GO:0006310">
    <property type="term" value="P:DNA recombination"/>
    <property type="evidence" value="ECO:0007669"/>
    <property type="project" value="InterPro"/>
</dbReference>
<keyword evidence="5 9" id="KW-0269">Exonuclease</keyword>
<accession>A0A955LW92</accession>
<dbReference type="Pfam" id="PF17768">
    <property type="entry name" value="RecJ_OB"/>
    <property type="match status" value="1"/>
</dbReference>
<evidence type="ECO:0000256" key="3">
    <source>
        <dbReference type="ARBA" id="ARBA00022722"/>
    </source>
</evidence>
<dbReference type="InterPro" id="IPR051673">
    <property type="entry name" value="SSDNA_exonuclease_RecJ"/>
</dbReference>
<dbReference type="GO" id="GO:0003676">
    <property type="term" value="F:nucleic acid binding"/>
    <property type="evidence" value="ECO:0007669"/>
    <property type="project" value="InterPro"/>
</dbReference>
<feature type="domain" description="RecJ OB" evidence="8">
    <location>
        <begin position="455"/>
        <end position="506"/>
    </location>
</feature>
<dbReference type="InterPro" id="IPR038763">
    <property type="entry name" value="DHH_sf"/>
</dbReference>
<feature type="domain" description="DDH" evidence="6">
    <location>
        <begin position="77"/>
        <end position="207"/>
    </location>
</feature>
<evidence type="ECO:0000313" key="9">
    <source>
        <dbReference type="EMBL" id="MCA9397883.1"/>
    </source>
</evidence>
<keyword evidence="3" id="KW-0540">Nuclease</keyword>
<comment type="similarity">
    <text evidence="1">Belongs to the RecJ family.</text>
</comment>
<dbReference type="PANTHER" id="PTHR30255:SF2">
    <property type="entry name" value="SINGLE-STRANDED-DNA-SPECIFIC EXONUCLEASE RECJ"/>
    <property type="match status" value="1"/>
</dbReference>
<evidence type="ECO:0000256" key="5">
    <source>
        <dbReference type="ARBA" id="ARBA00022839"/>
    </source>
</evidence>
<dbReference type="NCBIfam" id="TIGR00644">
    <property type="entry name" value="recJ"/>
    <property type="match status" value="1"/>
</dbReference>
<evidence type="ECO:0000259" key="6">
    <source>
        <dbReference type="Pfam" id="PF01368"/>
    </source>
</evidence>
<dbReference type="GO" id="GO:0008409">
    <property type="term" value="F:5'-3' exonuclease activity"/>
    <property type="evidence" value="ECO:0007669"/>
    <property type="project" value="InterPro"/>
</dbReference>
<organism evidence="9 10">
    <name type="scientific">candidate division WWE3 bacterium</name>
    <dbReference type="NCBI Taxonomy" id="2053526"/>
    <lineage>
        <taxon>Bacteria</taxon>
        <taxon>Katanobacteria</taxon>
    </lineage>
</organism>
<dbReference type="Gene3D" id="3.10.310.30">
    <property type="match status" value="1"/>
</dbReference>
<gene>
    <name evidence="9" type="primary">recJ</name>
    <name evidence="9" type="ORF">KC573_03560</name>
</gene>
<dbReference type="AlphaFoldDB" id="A0A955LW92"/>
<protein>
    <recommendedName>
        <fullName evidence="2">Single-stranded-DNA-specific exonuclease RecJ</fullName>
    </recommendedName>
</protein>
<dbReference type="InterPro" id="IPR001667">
    <property type="entry name" value="DDH_dom"/>
</dbReference>
<evidence type="ECO:0000256" key="1">
    <source>
        <dbReference type="ARBA" id="ARBA00005915"/>
    </source>
</evidence>
<evidence type="ECO:0000256" key="2">
    <source>
        <dbReference type="ARBA" id="ARBA00019841"/>
    </source>
</evidence>
<feature type="domain" description="DHHA1" evidence="7">
    <location>
        <begin position="350"/>
        <end position="441"/>
    </location>
</feature>
<sequence>MSAEIEWNIKDTSSPKTTDELIEKLLSMRNITGKTREMFFDTSVTDILDDVIALFNKDDLDTLIGQIKEAIDNNKPIIIHGDYDVDGISGTAILWETIYNELGYELVRPFIPHRAEHGYGVSEESVNDIEKMMRELGGLGLVITVDCGITGKYAIEYGKEKGIAFGVTDHHTVQDDKRPIGVPVLHTYQLCGAGIAWVLSILLKQSMNGSDITDSVVYESGLDLVAMATIADVQSLVGYNRVLVTAGLELLSHTQRAGLKELYKRVDIVDKPIGTYEVGWLIGPRINAMGRLEHGLDSLRLLCTKSEKQAASLADVMNDTNQARQEMTEMAIQTASQKVYQHNWQDDLILVVVDETWHEGILGLIAGKLVERFGVPVIALGPGDGFLKGSARSVSGFNVAEALKENEDLLLQAGGHEMAAGLSMDQGNVEELRGRLKEKAKEIFGEDKPPKVLTIDLCLSPEVLTIETVSALEKLSPHGVDNPRPLFCINDAVITNKKLLGQTGKH</sequence>